<dbReference type="PANTHER" id="PTHR11618">
    <property type="entry name" value="TRANSCRIPTION INITIATION FACTOR IIB-RELATED"/>
    <property type="match status" value="1"/>
</dbReference>
<dbReference type="InterPro" id="IPR036915">
    <property type="entry name" value="Cyclin-like_sf"/>
</dbReference>
<name>A0A133U6R7_9EURY</name>
<feature type="compositionally biased region" description="Polar residues" evidence="12">
    <location>
        <begin position="66"/>
        <end position="84"/>
    </location>
</feature>
<keyword evidence="14" id="KW-0648">Protein biosynthesis</keyword>
<dbReference type="CDD" id="cd20550">
    <property type="entry name" value="CYCLIN_TFIIB_archaea_like_rpt2"/>
    <property type="match status" value="1"/>
</dbReference>
<dbReference type="PATRIC" id="fig|1698261.3.peg.317"/>
<keyword evidence="6 10" id="KW-0862">Zinc</keyword>
<dbReference type="AlphaFoldDB" id="A0A133U6R7"/>
<evidence type="ECO:0000256" key="6">
    <source>
        <dbReference type="ARBA" id="ARBA00022833"/>
    </source>
</evidence>
<keyword evidence="3 10" id="KW-0479">Metal-binding</keyword>
<evidence type="ECO:0000256" key="11">
    <source>
        <dbReference type="PROSITE-ProRule" id="PRU00469"/>
    </source>
</evidence>
<organism evidence="14 15">
    <name type="scientific">candidate division MSBL1 archaeon SCGC-AAA259D14</name>
    <dbReference type="NCBI Taxonomy" id="1698261"/>
    <lineage>
        <taxon>Archaea</taxon>
        <taxon>Methanobacteriati</taxon>
        <taxon>Methanobacteriota</taxon>
        <taxon>candidate division MSBL1</taxon>
    </lineage>
</organism>
<evidence type="ECO:0000256" key="9">
    <source>
        <dbReference type="ARBA" id="ARBA00053882"/>
    </source>
</evidence>
<gene>
    <name evidence="10 14" type="primary">tfb</name>
    <name evidence="14" type="ORF">AKJ62_02115</name>
</gene>
<dbReference type="SUPFAM" id="SSF47954">
    <property type="entry name" value="Cyclin-like"/>
    <property type="match status" value="2"/>
</dbReference>
<dbReference type="InterPro" id="IPR013137">
    <property type="entry name" value="Znf_TFIIB"/>
</dbReference>
<dbReference type="SUPFAM" id="SSF57783">
    <property type="entry name" value="Zinc beta-ribbon"/>
    <property type="match status" value="1"/>
</dbReference>
<dbReference type="InterPro" id="IPR013763">
    <property type="entry name" value="Cyclin-like_dom"/>
</dbReference>
<evidence type="ECO:0000256" key="12">
    <source>
        <dbReference type="SAM" id="MobiDB-lite"/>
    </source>
</evidence>
<dbReference type="HAMAP" id="MF_00383">
    <property type="entry name" value="TF2B_arch"/>
    <property type="match status" value="1"/>
</dbReference>
<sequence length="311" mass="34976">MVEAESRIVDLESSCSSCGSSRVVRDYELGKAVCGNCGKVIREGIMDRGPEWREYSQEEREKRNRQGSPTTLTIHDKGLSTQIDQKNRDAKGNNLSPSKRALMYRLRKWHRRSMVSGSMERNLTTALSEIDRMASQLGLPRKVRESASKFYREAVKKDLIRGHSIESVTSGALYAACRENQIPRTLDEIAEVSQAERIDIGKNYRLLTRELDIYLPPVDPTRFIARFGSELEISPETRVKAIELIKEAKENKLSSGKSPVGIAAAALYMAGIMEGEKRSQREVAEVAKVTGVTVRKRYQEIAEELGIELNP</sequence>
<feature type="compositionally biased region" description="Basic and acidic residues" evidence="12">
    <location>
        <begin position="54"/>
        <end position="64"/>
    </location>
</feature>
<dbReference type="InterPro" id="IPR023484">
    <property type="entry name" value="TFIIB_arc"/>
</dbReference>
<reference evidence="14 15" key="1">
    <citation type="journal article" date="2016" name="Sci. Rep.">
        <title>Metabolic traits of an uncultured archaeal lineage -MSBL1- from brine pools of the Red Sea.</title>
        <authorList>
            <person name="Mwirichia R."/>
            <person name="Alam I."/>
            <person name="Rashid M."/>
            <person name="Vinu M."/>
            <person name="Ba-Alawi W."/>
            <person name="Anthony Kamau A."/>
            <person name="Kamanda Ngugi D."/>
            <person name="Goker M."/>
            <person name="Klenk H.P."/>
            <person name="Bajic V."/>
            <person name="Stingl U."/>
        </authorList>
    </citation>
    <scope>NUCLEOTIDE SEQUENCE [LARGE SCALE GENOMIC DNA]</scope>
    <source>
        <strain evidence="14">SCGC-AAA259D14</strain>
    </source>
</reference>
<dbReference type="PRINTS" id="PR00685">
    <property type="entry name" value="TIFACTORIIB"/>
</dbReference>
<dbReference type="SMART" id="SM00385">
    <property type="entry name" value="CYCLIN"/>
    <property type="match status" value="2"/>
</dbReference>
<feature type="domain" description="TFIIB-type" evidence="13">
    <location>
        <begin position="11"/>
        <end position="42"/>
    </location>
</feature>
<feature type="region of interest" description="Disordered" evidence="12">
    <location>
        <begin position="54"/>
        <end position="96"/>
    </location>
</feature>
<comment type="function">
    <text evidence="9 10">Stabilizes TBP binding to an archaeal box-A promoter. Also responsible for recruiting RNA polymerase II to the pre-initiation complex (DNA-TBP-TFIIB).</text>
</comment>
<accession>A0A133U6R7</accession>
<dbReference type="InterPro" id="IPR000812">
    <property type="entry name" value="TFIIB"/>
</dbReference>
<evidence type="ECO:0000259" key="13">
    <source>
        <dbReference type="PROSITE" id="PS51134"/>
    </source>
</evidence>
<dbReference type="Pfam" id="PF08271">
    <property type="entry name" value="Zn_Ribbon_TF"/>
    <property type="match status" value="1"/>
</dbReference>
<evidence type="ECO:0000256" key="7">
    <source>
        <dbReference type="ARBA" id="ARBA00023015"/>
    </source>
</evidence>
<dbReference type="PANTHER" id="PTHR11618:SF13">
    <property type="entry name" value="TRANSCRIPTION INITIATION FACTOR IIB"/>
    <property type="match status" value="1"/>
</dbReference>
<feature type="binding site" evidence="10">
    <location>
        <position position="34"/>
    </location>
    <ligand>
        <name>Zn(2+)</name>
        <dbReference type="ChEBI" id="CHEBI:29105"/>
    </ligand>
</feature>
<keyword evidence="4 10" id="KW-0677">Repeat</keyword>
<evidence type="ECO:0000256" key="10">
    <source>
        <dbReference type="HAMAP-Rule" id="MF_00383"/>
    </source>
</evidence>
<evidence type="ECO:0000256" key="5">
    <source>
        <dbReference type="ARBA" id="ARBA00022771"/>
    </source>
</evidence>
<feature type="binding site" evidence="10">
    <location>
        <position position="18"/>
    </location>
    <ligand>
        <name>Zn(2+)</name>
        <dbReference type="ChEBI" id="CHEBI:29105"/>
    </ligand>
</feature>
<dbReference type="GO" id="GO:0003700">
    <property type="term" value="F:DNA-binding transcription factor activity"/>
    <property type="evidence" value="ECO:0007669"/>
    <property type="project" value="UniProtKB-UniRule"/>
</dbReference>
<evidence type="ECO:0000256" key="1">
    <source>
        <dbReference type="ARBA" id="ARBA00010857"/>
    </source>
</evidence>
<dbReference type="InterPro" id="IPR013150">
    <property type="entry name" value="TFIIB_cyclin"/>
</dbReference>
<dbReference type="Gene3D" id="1.10.472.170">
    <property type="match status" value="1"/>
</dbReference>
<feature type="binding site" evidence="10">
    <location>
        <position position="37"/>
    </location>
    <ligand>
        <name>Zn(2+)</name>
        <dbReference type="ChEBI" id="CHEBI:29105"/>
    </ligand>
</feature>
<dbReference type="CDD" id="cd20549">
    <property type="entry name" value="CYCLIN_TFIIB_archaea_like_rpt1"/>
    <property type="match status" value="1"/>
</dbReference>
<evidence type="ECO:0000256" key="8">
    <source>
        <dbReference type="ARBA" id="ARBA00023163"/>
    </source>
</evidence>
<dbReference type="Pfam" id="PF00382">
    <property type="entry name" value="TFIIB"/>
    <property type="match status" value="2"/>
</dbReference>
<evidence type="ECO:0000313" key="14">
    <source>
        <dbReference type="EMBL" id="KXA89894.1"/>
    </source>
</evidence>
<evidence type="ECO:0000256" key="3">
    <source>
        <dbReference type="ARBA" id="ARBA00022723"/>
    </source>
</evidence>
<comment type="similarity">
    <text evidence="1 10">Belongs to the TFIIB family.</text>
</comment>
<keyword evidence="8 10" id="KW-0804">Transcription</keyword>
<protein>
    <recommendedName>
        <fullName evidence="2 10">Transcription initiation factor IIB</fullName>
        <shortName evidence="10">TFIIB</shortName>
    </recommendedName>
</protein>
<evidence type="ECO:0000256" key="4">
    <source>
        <dbReference type="ARBA" id="ARBA00022737"/>
    </source>
</evidence>
<dbReference type="GO" id="GO:0097550">
    <property type="term" value="C:transcription preinitiation complex"/>
    <property type="evidence" value="ECO:0007669"/>
    <property type="project" value="TreeGrafter"/>
</dbReference>
<feature type="repeat" description="2" evidence="10">
    <location>
        <begin position="222"/>
        <end position="303"/>
    </location>
</feature>
<dbReference type="GO" id="GO:0070897">
    <property type="term" value="P:transcription preinitiation complex assembly"/>
    <property type="evidence" value="ECO:0007669"/>
    <property type="project" value="InterPro"/>
</dbReference>
<feature type="repeat" description="1" evidence="10">
    <location>
        <begin position="128"/>
        <end position="211"/>
    </location>
</feature>
<comment type="caution">
    <text evidence="14">The sequence shown here is derived from an EMBL/GenBank/DDBJ whole genome shotgun (WGS) entry which is preliminary data.</text>
</comment>
<keyword evidence="7 10" id="KW-0805">Transcription regulation</keyword>
<dbReference type="Gene3D" id="1.10.472.10">
    <property type="entry name" value="Cyclin-like"/>
    <property type="match status" value="1"/>
</dbReference>
<keyword evidence="5 11" id="KW-0863">Zinc-finger</keyword>
<evidence type="ECO:0000256" key="2">
    <source>
        <dbReference type="ARBA" id="ARBA00013932"/>
    </source>
</evidence>
<evidence type="ECO:0000313" key="15">
    <source>
        <dbReference type="Proteomes" id="UP000070589"/>
    </source>
</evidence>
<dbReference type="FunFam" id="1.10.472.10:FF:000023">
    <property type="entry name" value="Transcription initiation factor IIB"/>
    <property type="match status" value="1"/>
</dbReference>
<keyword evidence="15" id="KW-1185">Reference proteome</keyword>
<dbReference type="FunFam" id="1.10.472.170:FF:000001">
    <property type="entry name" value="Transcription initiation factor IIB"/>
    <property type="match status" value="1"/>
</dbReference>
<dbReference type="GO" id="GO:0003743">
    <property type="term" value="F:translation initiation factor activity"/>
    <property type="evidence" value="ECO:0007669"/>
    <property type="project" value="UniProtKB-KW"/>
</dbReference>
<dbReference type="Proteomes" id="UP000070589">
    <property type="component" value="Unassembled WGS sequence"/>
</dbReference>
<proteinExistence type="inferred from homology"/>
<dbReference type="NCBIfam" id="NF001658">
    <property type="entry name" value="PRK00423.1"/>
    <property type="match status" value="1"/>
</dbReference>
<feature type="binding site" evidence="10">
    <location>
        <position position="15"/>
    </location>
    <ligand>
        <name>Zn(2+)</name>
        <dbReference type="ChEBI" id="CHEBI:29105"/>
    </ligand>
</feature>
<dbReference type="EMBL" id="LHXL01000019">
    <property type="protein sequence ID" value="KXA89894.1"/>
    <property type="molecule type" value="Genomic_DNA"/>
</dbReference>
<dbReference type="GO" id="GO:0017025">
    <property type="term" value="F:TBP-class protein binding"/>
    <property type="evidence" value="ECO:0007669"/>
    <property type="project" value="InterPro"/>
</dbReference>
<dbReference type="PROSITE" id="PS51134">
    <property type="entry name" value="ZF_TFIIB"/>
    <property type="match status" value="1"/>
</dbReference>
<dbReference type="GO" id="GO:0008270">
    <property type="term" value="F:zinc ion binding"/>
    <property type="evidence" value="ECO:0007669"/>
    <property type="project" value="UniProtKB-UniRule"/>
</dbReference>
<keyword evidence="14" id="KW-0396">Initiation factor</keyword>